<organism evidence="7 8">
    <name type="scientific">Acanthaster planci</name>
    <name type="common">Crown-of-thorns starfish</name>
    <dbReference type="NCBI Taxonomy" id="133434"/>
    <lineage>
        <taxon>Eukaryota</taxon>
        <taxon>Metazoa</taxon>
        <taxon>Echinodermata</taxon>
        <taxon>Eleutherozoa</taxon>
        <taxon>Asterozoa</taxon>
        <taxon>Asteroidea</taxon>
        <taxon>Valvatacea</taxon>
        <taxon>Valvatida</taxon>
        <taxon>Acanthasteridae</taxon>
        <taxon>Acanthaster</taxon>
    </lineage>
</organism>
<protein>
    <submittedName>
        <fullName evidence="8">Agrin-like</fullName>
    </submittedName>
</protein>
<feature type="compositionally biased region" description="Acidic residues" evidence="4">
    <location>
        <begin position="144"/>
        <end position="183"/>
    </location>
</feature>
<dbReference type="OMA" id="CPEREYA"/>
<feature type="domain" description="Kazal-like" evidence="6">
    <location>
        <begin position="491"/>
        <end position="538"/>
    </location>
</feature>
<feature type="chain" id="PRO_5034026295" evidence="5">
    <location>
        <begin position="31"/>
        <end position="541"/>
    </location>
</feature>
<evidence type="ECO:0000256" key="2">
    <source>
        <dbReference type="ARBA" id="ARBA00023157"/>
    </source>
</evidence>
<keyword evidence="2" id="KW-1015">Disulfide bond</keyword>
<evidence type="ECO:0000256" key="4">
    <source>
        <dbReference type="SAM" id="MobiDB-lite"/>
    </source>
</evidence>
<feature type="region of interest" description="Disordered" evidence="4">
    <location>
        <begin position="119"/>
        <end position="246"/>
    </location>
</feature>
<accession>A0A8B7ZA65</accession>
<evidence type="ECO:0000256" key="5">
    <source>
        <dbReference type="SAM" id="SignalP"/>
    </source>
</evidence>
<evidence type="ECO:0000259" key="6">
    <source>
        <dbReference type="PROSITE" id="PS51465"/>
    </source>
</evidence>
<dbReference type="GO" id="GO:0005518">
    <property type="term" value="F:collagen binding"/>
    <property type="evidence" value="ECO:0007669"/>
    <property type="project" value="TreeGrafter"/>
</dbReference>
<dbReference type="PANTHER" id="PTHR13866">
    <property type="entry name" value="SPARC OSTEONECTIN"/>
    <property type="match status" value="1"/>
</dbReference>
<gene>
    <name evidence="8" type="primary">LOC110985673</name>
</gene>
<feature type="compositionally biased region" description="Polar residues" evidence="4">
    <location>
        <begin position="120"/>
        <end position="132"/>
    </location>
</feature>
<dbReference type="SUPFAM" id="SSF100895">
    <property type="entry name" value="Kazal-type serine protease inhibitors"/>
    <property type="match status" value="6"/>
</dbReference>
<feature type="domain" description="Kazal-like" evidence="6">
    <location>
        <begin position="327"/>
        <end position="382"/>
    </location>
</feature>
<dbReference type="GO" id="GO:0050840">
    <property type="term" value="F:extracellular matrix binding"/>
    <property type="evidence" value="ECO:0007669"/>
    <property type="project" value="TreeGrafter"/>
</dbReference>
<evidence type="ECO:0000313" key="7">
    <source>
        <dbReference type="Proteomes" id="UP000694845"/>
    </source>
</evidence>
<feature type="compositionally biased region" description="Polar residues" evidence="4">
    <location>
        <begin position="223"/>
        <end position="242"/>
    </location>
</feature>
<dbReference type="SMART" id="SM00280">
    <property type="entry name" value="KAZAL"/>
    <property type="match status" value="6"/>
</dbReference>
<dbReference type="InterPro" id="IPR036058">
    <property type="entry name" value="Kazal_dom_sf"/>
</dbReference>
<dbReference type="GeneID" id="110985673"/>
<proteinExistence type="predicted"/>
<dbReference type="CDD" id="cd00104">
    <property type="entry name" value="KAZAL_FS"/>
    <property type="match status" value="6"/>
</dbReference>
<dbReference type="PROSITE" id="PS51465">
    <property type="entry name" value="KAZAL_2"/>
    <property type="match status" value="6"/>
</dbReference>
<dbReference type="AlphaFoldDB" id="A0A8B7ZA65"/>
<dbReference type="KEGG" id="aplc:110985673"/>
<name>A0A8B7ZA65_ACAPL</name>
<dbReference type="GO" id="GO:0005615">
    <property type="term" value="C:extracellular space"/>
    <property type="evidence" value="ECO:0007669"/>
    <property type="project" value="TreeGrafter"/>
</dbReference>
<dbReference type="PANTHER" id="PTHR13866:SF14">
    <property type="entry name" value="BM-40"/>
    <property type="match status" value="1"/>
</dbReference>
<dbReference type="OrthoDB" id="10067813at2759"/>
<sequence length="541" mass="58263">MRLLLILGRIIPFPLLGIGLVIICSTCVRADDEDIGPASQRRLTCKQGLRRCRRNLYGTMAGEVCGTDGHTYPSRCLLLYAACRQQHARPLGRGETPWPSLVHAGACQDDAYYNIRNKTDSVTNTGQGTASPGSDRPAGALPVGEEEEDEGEDKDGEEDEGRGDDSNEDDDSSEEDESQEEGGENGGGPSKPATVPSTVSSAMTSSPPVTTAPSATVFPMQPEPTQTDRTTGRTIPAQTDPTTVPPTCAPSCPLDNTNPVCGTDGETYGSRCLLEAHACQTGDRSLMVLYDGPCIEADAVVPLPNRDPTTLPSRLEPKPTTAGQPVRERLSYCPSEAECSMLYLPVCGSDGTTYSSWCHLRIVACSAPGESLTVTHMGECMDDTVAGCGERCPDVFEPVCGNDNMTYHSLCSLRRISCVRGEPLPTVLHNGACALAPLVCPTACPGINDPVCGTDGNSYPSLCVIRLVACRSADEREKHLRMLYRGHCLNEPCQKSCPEREYAPVCGSNNRTYQNECFLWLDMCRNPDLVRFDKDCNHAIP</sequence>
<feature type="region of interest" description="Disordered" evidence="4">
    <location>
        <begin position="305"/>
        <end position="326"/>
    </location>
</feature>
<dbReference type="InterPro" id="IPR002350">
    <property type="entry name" value="Kazal_dom"/>
</dbReference>
<feature type="domain" description="Kazal-like" evidence="6">
    <location>
        <begin position="242"/>
        <end position="296"/>
    </location>
</feature>
<feature type="domain" description="Kazal-like" evidence="6">
    <location>
        <begin position="39"/>
        <end position="109"/>
    </location>
</feature>
<dbReference type="Proteomes" id="UP000694845">
    <property type="component" value="Unplaced"/>
</dbReference>
<keyword evidence="7" id="KW-1185">Reference proteome</keyword>
<evidence type="ECO:0000256" key="1">
    <source>
        <dbReference type="ARBA" id="ARBA00022729"/>
    </source>
</evidence>
<feature type="compositionally biased region" description="Polar residues" evidence="4">
    <location>
        <begin position="195"/>
        <end position="214"/>
    </location>
</feature>
<dbReference type="RefSeq" id="XP_022102548.1">
    <property type="nucleotide sequence ID" value="XM_022246856.1"/>
</dbReference>
<feature type="domain" description="Kazal-like" evidence="6">
    <location>
        <begin position="434"/>
        <end position="490"/>
    </location>
</feature>
<dbReference type="GO" id="GO:0005509">
    <property type="term" value="F:calcium ion binding"/>
    <property type="evidence" value="ECO:0007669"/>
    <property type="project" value="TreeGrafter"/>
</dbReference>
<evidence type="ECO:0000256" key="3">
    <source>
        <dbReference type="ARBA" id="ARBA00023180"/>
    </source>
</evidence>
<evidence type="ECO:0000313" key="8">
    <source>
        <dbReference type="RefSeq" id="XP_022102548.1"/>
    </source>
</evidence>
<dbReference type="Gene3D" id="3.30.60.30">
    <property type="match status" value="6"/>
</dbReference>
<keyword evidence="3" id="KW-0325">Glycoprotein</keyword>
<feature type="domain" description="Kazal-like" evidence="6">
    <location>
        <begin position="383"/>
        <end position="433"/>
    </location>
</feature>
<dbReference type="Pfam" id="PF00050">
    <property type="entry name" value="Kazal_1"/>
    <property type="match status" value="2"/>
</dbReference>
<reference evidence="8" key="1">
    <citation type="submission" date="2025-08" db="UniProtKB">
        <authorList>
            <consortium name="RefSeq"/>
        </authorList>
    </citation>
    <scope>IDENTIFICATION</scope>
</reference>
<dbReference type="Pfam" id="PF07648">
    <property type="entry name" value="Kazal_2"/>
    <property type="match status" value="4"/>
</dbReference>
<keyword evidence="1 5" id="KW-0732">Signal</keyword>
<feature type="signal peptide" evidence="5">
    <location>
        <begin position="1"/>
        <end position="30"/>
    </location>
</feature>